<keyword evidence="3" id="KW-1185">Reference proteome</keyword>
<dbReference type="AlphaFoldDB" id="A0AAD6RZJ9"/>
<protein>
    <recommendedName>
        <fullName evidence="4">Proteophosphoglycan ppg4</fullName>
    </recommendedName>
</protein>
<accession>A0AAD6RZJ9</accession>
<dbReference type="EMBL" id="JARJCM010000339">
    <property type="protein sequence ID" value="KAJ7018481.1"/>
    <property type="molecule type" value="Genomic_DNA"/>
</dbReference>
<name>A0AAD6RZJ9_9AGAR</name>
<gene>
    <name evidence="2" type="ORF">C8F04DRAFT_1327466</name>
</gene>
<evidence type="ECO:0008006" key="4">
    <source>
        <dbReference type="Google" id="ProtNLM"/>
    </source>
</evidence>
<comment type="caution">
    <text evidence="2">The sequence shown here is derived from an EMBL/GenBank/DDBJ whole genome shotgun (WGS) entry which is preliminary data.</text>
</comment>
<feature type="signal peptide" evidence="1">
    <location>
        <begin position="1"/>
        <end position="30"/>
    </location>
</feature>
<keyword evidence="1" id="KW-0732">Signal</keyword>
<dbReference type="Proteomes" id="UP001218188">
    <property type="component" value="Unassembled WGS sequence"/>
</dbReference>
<sequence length="544" mass="60125">MEEESIGSQFFAIQELLLLVLAFVSPPGKGTISSIDTATLANLALVSRNISDAALDALWRSMHQPDAIIRLLPPDSFELSRKERWDEEANPQFRLKRPLTPDDFVAFDKYASRIQFVDFSNSSRILGPGCELLPYIKEFRDPILPALRDFRWEPSVVNGSIGAFHLLSREASLPSDEFALLMWSEIEHSPVESEGIARSIDAFNDPTLPWLPDVKKMTLRTLHYLPAVRTAIQTLSNIEHFSCDLRLNVSLFESLAALPRLRFMDLRWLPTNATATVPPDSQSFPALDGLRISGTLSSIRALLPLISSPTLLSVRLVVKDLDLHTLNADLFTLLLPPAIPARTSSLGLAHFNFSGPSRNSAYTTPQLCLEMSAFAPLHACSAMQTFRVDVDAAQLVFTDADVRAMAQAWPLLSVMIIAPPRASPHPAPDVHLYAALWALATHCPRLRQLGIEVDAEVTEAFRVGKDEEGKDTDDAGSSSSKHEVVMEDLTLYCSPCGSDSSLVADFLRRAFPRLPASAFHAYAMREREADKGRWAMVAALLDSP</sequence>
<organism evidence="2 3">
    <name type="scientific">Mycena alexandri</name>
    <dbReference type="NCBI Taxonomy" id="1745969"/>
    <lineage>
        <taxon>Eukaryota</taxon>
        <taxon>Fungi</taxon>
        <taxon>Dikarya</taxon>
        <taxon>Basidiomycota</taxon>
        <taxon>Agaricomycotina</taxon>
        <taxon>Agaricomycetes</taxon>
        <taxon>Agaricomycetidae</taxon>
        <taxon>Agaricales</taxon>
        <taxon>Marasmiineae</taxon>
        <taxon>Mycenaceae</taxon>
        <taxon>Mycena</taxon>
    </lineage>
</organism>
<evidence type="ECO:0000313" key="3">
    <source>
        <dbReference type="Proteomes" id="UP001218188"/>
    </source>
</evidence>
<evidence type="ECO:0000256" key="1">
    <source>
        <dbReference type="SAM" id="SignalP"/>
    </source>
</evidence>
<proteinExistence type="predicted"/>
<reference evidence="2" key="1">
    <citation type="submission" date="2023-03" db="EMBL/GenBank/DDBJ databases">
        <title>Massive genome expansion in bonnet fungi (Mycena s.s.) driven by repeated elements and novel gene families across ecological guilds.</title>
        <authorList>
            <consortium name="Lawrence Berkeley National Laboratory"/>
            <person name="Harder C.B."/>
            <person name="Miyauchi S."/>
            <person name="Viragh M."/>
            <person name="Kuo A."/>
            <person name="Thoen E."/>
            <person name="Andreopoulos B."/>
            <person name="Lu D."/>
            <person name="Skrede I."/>
            <person name="Drula E."/>
            <person name="Henrissat B."/>
            <person name="Morin E."/>
            <person name="Kohler A."/>
            <person name="Barry K."/>
            <person name="LaButti K."/>
            <person name="Morin E."/>
            <person name="Salamov A."/>
            <person name="Lipzen A."/>
            <person name="Mereny Z."/>
            <person name="Hegedus B."/>
            <person name="Baldrian P."/>
            <person name="Stursova M."/>
            <person name="Weitz H."/>
            <person name="Taylor A."/>
            <person name="Grigoriev I.V."/>
            <person name="Nagy L.G."/>
            <person name="Martin F."/>
            <person name="Kauserud H."/>
        </authorList>
    </citation>
    <scope>NUCLEOTIDE SEQUENCE</scope>
    <source>
        <strain evidence="2">CBHHK200</strain>
    </source>
</reference>
<feature type="chain" id="PRO_5042064094" description="Proteophosphoglycan ppg4" evidence="1">
    <location>
        <begin position="31"/>
        <end position="544"/>
    </location>
</feature>
<evidence type="ECO:0000313" key="2">
    <source>
        <dbReference type="EMBL" id="KAJ7018481.1"/>
    </source>
</evidence>